<dbReference type="InterPro" id="IPR009057">
    <property type="entry name" value="Homeodomain-like_sf"/>
</dbReference>
<evidence type="ECO:0000313" key="7">
    <source>
        <dbReference type="EMBL" id="MCV6991769.1"/>
    </source>
</evidence>
<name>A0AAW5S8A3_MYCBC</name>
<dbReference type="Gene3D" id="1.10.357.10">
    <property type="entry name" value="Tetracycline Repressor, domain 2"/>
    <property type="match status" value="1"/>
</dbReference>
<proteinExistence type="predicted"/>
<organism evidence="7 10">
    <name type="scientific">Mycobacterium bouchedurhonense</name>
    <dbReference type="NCBI Taxonomy" id="701041"/>
    <lineage>
        <taxon>Bacteria</taxon>
        <taxon>Bacillati</taxon>
        <taxon>Actinomycetota</taxon>
        <taxon>Actinomycetes</taxon>
        <taxon>Mycobacteriales</taxon>
        <taxon>Mycobacteriaceae</taxon>
        <taxon>Mycobacterium</taxon>
        <taxon>Mycobacterium avium complex (MAC)</taxon>
    </lineage>
</organism>
<feature type="domain" description="HTH tetR-type" evidence="6">
    <location>
        <begin position="3"/>
        <end position="65"/>
    </location>
</feature>
<evidence type="ECO:0000256" key="5">
    <source>
        <dbReference type="SAM" id="MobiDB-lite"/>
    </source>
</evidence>
<dbReference type="PROSITE" id="PS50977">
    <property type="entry name" value="HTH_TETR_2"/>
    <property type="match status" value="1"/>
</dbReference>
<reference evidence="7" key="2">
    <citation type="submission" date="2020-07" db="EMBL/GenBank/DDBJ databases">
        <authorList>
            <person name="Pettersson B.M.F."/>
            <person name="Behra P.R.K."/>
            <person name="Ramesh M."/>
            <person name="Das S."/>
            <person name="Dasgupta S."/>
            <person name="Kirsebom L.A."/>
        </authorList>
    </citation>
    <scope>NUCLEOTIDE SEQUENCE</scope>
    <source>
        <strain evidence="7">DSM 45439</strain>
    </source>
</reference>
<dbReference type="PANTHER" id="PTHR30055:SF234">
    <property type="entry name" value="HTH-TYPE TRANSCRIPTIONAL REGULATOR BETI"/>
    <property type="match status" value="1"/>
</dbReference>
<evidence type="ECO:0000256" key="2">
    <source>
        <dbReference type="ARBA" id="ARBA00023125"/>
    </source>
</evidence>
<reference evidence="8 9" key="1">
    <citation type="submission" date="2017-02" db="EMBL/GenBank/DDBJ databases">
        <title>The new phylogeny of genus Mycobacterium.</title>
        <authorList>
            <person name="Tortoli E."/>
            <person name="Trovato A."/>
            <person name="Cirillo D.M."/>
        </authorList>
    </citation>
    <scope>NUCLEOTIDE SEQUENCE [LARGE SCALE GENOMIC DNA]</scope>
    <source>
        <strain evidence="8 9">DSM 45439</strain>
    </source>
</reference>
<evidence type="ECO:0000256" key="4">
    <source>
        <dbReference type="PROSITE-ProRule" id="PRU00335"/>
    </source>
</evidence>
<feature type="region of interest" description="Disordered" evidence="5">
    <location>
        <begin position="205"/>
        <end position="228"/>
    </location>
</feature>
<dbReference type="PANTHER" id="PTHR30055">
    <property type="entry name" value="HTH-TYPE TRANSCRIPTIONAL REGULATOR RUTR"/>
    <property type="match status" value="1"/>
</dbReference>
<keyword evidence="9" id="KW-1185">Reference proteome</keyword>
<evidence type="ECO:0000313" key="9">
    <source>
        <dbReference type="Proteomes" id="UP000192293"/>
    </source>
</evidence>
<dbReference type="EMBL" id="MVHL01000079">
    <property type="protein sequence ID" value="ORA42292.1"/>
    <property type="molecule type" value="Genomic_DNA"/>
</dbReference>
<dbReference type="Proteomes" id="UP001207588">
    <property type="component" value="Unassembled WGS sequence"/>
</dbReference>
<protein>
    <submittedName>
        <fullName evidence="8">TetR family transcriptional regulator</fullName>
    </submittedName>
    <submittedName>
        <fullName evidence="7">TetR/AcrR family transcriptional regulator</fullName>
    </submittedName>
</protein>
<sequence length="228" mass="25541">MPVTSRQRIITEALRLFGQRGFAATTIAQIEDAAGLSPGSGALYRHFRSKDQLLYEAIGETLADRDQWAPFFEPGFSVLELLDQVAWGAGLVDRLVLLCRVGLGRLDHNRDVTRILLRDTSASPEVLEVFRRNEYLQVLSVISRGLAELAGPDHRAHDWDAAAVVVLSAVAHYWLIRDTFGGEHPAAIDEERYLRSTAEMIAARLQWSDPTPNPEERTLNEDVKPPTW</sequence>
<dbReference type="GO" id="GO:0000976">
    <property type="term" value="F:transcription cis-regulatory region binding"/>
    <property type="evidence" value="ECO:0007669"/>
    <property type="project" value="TreeGrafter"/>
</dbReference>
<dbReference type="Pfam" id="PF00440">
    <property type="entry name" value="TetR_N"/>
    <property type="match status" value="1"/>
</dbReference>
<keyword evidence="1" id="KW-0805">Transcription regulation</keyword>
<evidence type="ECO:0000313" key="8">
    <source>
        <dbReference type="EMBL" id="ORA42292.1"/>
    </source>
</evidence>
<evidence type="ECO:0000313" key="10">
    <source>
        <dbReference type="Proteomes" id="UP001207588"/>
    </source>
</evidence>
<feature type="compositionally biased region" description="Basic and acidic residues" evidence="5">
    <location>
        <begin position="214"/>
        <end position="228"/>
    </location>
</feature>
<keyword evidence="3" id="KW-0804">Transcription</keyword>
<dbReference type="InterPro" id="IPR001647">
    <property type="entry name" value="HTH_TetR"/>
</dbReference>
<reference evidence="7" key="3">
    <citation type="journal article" date="2022" name="BMC Genomics">
        <title>Comparative genome analysis of mycobacteria focusing on tRNA and non-coding RNA.</title>
        <authorList>
            <person name="Behra P.R.K."/>
            <person name="Pettersson B.M.F."/>
            <person name="Ramesh M."/>
            <person name="Das S."/>
            <person name="Dasgupta S."/>
            <person name="Kirsebom L.A."/>
        </authorList>
    </citation>
    <scope>NUCLEOTIDE SEQUENCE</scope>
    <source>
        <strain evidence="7">DSM 45439</strain>
    </source>
</reference>
<keyword evidence="2 4" id="KW-0238">DNA-binding</keyword>
<evidence type="ECO:0000259" key="6">
    <source>
        <dbReference type="PROSITE" id="PS50977"/>
    </source>
</evidence>
<dbReference type="SUPFAM" id="SSF46689">
    <property type="entry name" value="Homeodomain-like"/>
    <property type="match status" value="1"/>
</dbReference>
<dbReference type="Proteomes" id="UP000192293">
    <property type="component" value="Unassembled WGS sequence"/>
</dbReference>
<comment type="caution">
    <text evidence="7">The sequence shown here is derived from an EMBL/GenBank/DDBJ whole genome shotgun (WGS) entry which is preliminary data.</text>
</comment>
<dbReference type="RefSeq" id="WP_062886200.1">
    <property type="nucleotide sequence ID" value="NZ_JACKTG010000066.1"/>
</dbReference>
<feature type="DNA-binding region" description="H-T-H motif" evidence="4">
    <location>
        <begin position="28"/>
        <end position="47"/>
    </location>
</feature>
<gene>
    <name evidence="8" type="ORF">BST19_25390</name>
    <name evidence="7" type="ORF">H7I91_21260</name>
</gene>
<dbReference type="AlphaFoldDB" id="A0AAW5S8A3"/>
<accession>A0AAW5S8A3</accession>
<dbReference type="InterPro" id="IPR050109">
    <property type="entry name" value="HTH-type_TetR-like_transc_reg"/>
</dbReference>
<evidence type="ECO:0000256" key="1">
    <source>
        <dbReference type="ARBA" id="ARBA00023015"/>
    </source>
</evidence>
<evidence type="ECO:0000256" key="3">
    <source>
        <dbReference type="ARBA" id="ARBA00023163"/>
    </source>
</evidence>
<dbReference type="EMBL" id="JACKTG010000066">
    <property type="protein sequence ID" value="MCV6991769.1"/>
    <property type="molecule type" value="Genomic_DNA"/>
</dbReference>
<dbReference type="GO" id="GO:0003700">
    <property type="term" value="F:DNA-binding transcription factor activity"/>
    <property type="evidence" value="ECO:0007669"/>
    <property type="project" value="TreeGrafter"/>
</dbReference>